<organism evidence="8 9">
    <name type="scientific">Cymbomonas tetramitiformis</name>
    <dbReference type="NCBI Taxonomy" id="36881"/>
    <lineage>
        <taxon>Eukaryota</taxon>
        <taxon>Viridiplantae</taxon>
        <taxon>Chlorophyta</taxon>
        <taxon>Pyramimonadophyceae</taxon>
        <taxon>Pyramimonadales</taxon>
        <taxon>Pyramimonadaceae</taxon>
        <taxon>Cymbomonas</taxon>
    </lineage>
</organism>
<evidence type="ECO:0000256" key="6">
    <source>
        <dbReference type="RuleBase" id="RU371123"/>
    </source>
</evidence>
<evidence type="ECO:0000256" key="3">
    <source>
        <dbReference type="ARBA" id="ARBA00022827"/>
    </source>
</evidence>
<evidence type="ECO:0000259" key="7">
    <source>
        <dbReference type="PROSITE" id="PS51324"/>
    </source>
</evidence>
<proteinExistence type="predicted"/>
<evidence type="ECO:0000256" key="4">
    <source>
        <dbReference type="ARBA" id="ARBA00023002"/>
    </source>
</evidence>
<keyword evidence="4 6" id="KW-0560">Oxidoreductase</keyword>
<evidence type="ECO:0000313" key="8">
    <source>
        <dbReference type="EMBL" id="KAK3284458.1"/>
    </source>
</evidence>
<name>A0AAE0GUJ8_9CHLO</name>
<feature type="domain" description="ERV/ALR sulfhydryl oxidase" evidence="7">
    <location>
        <begin position="23"/>
        <end position="124"/>
    </location>
</feature>
<evidence type="ECO:0000313" key="9">
    <source>
        <dbReference type="Proteomes" id="UP001190700"/>
    </source>
</evidence>
<dbReference type="PROSITE" id="PS51324">
    <property type="entry name" value="ERV_ALR"/>
    <property type="match status" value="1"/>
</dbReference>
<dbReference type="EC" id="1.8.3.2" evidence="6"/>
<evidence type="ECO:0000256" key="5">
    <source>
        <dbReference type="ARBA" id="ARBA00023157"/>
    </source>
</evidence>
<dbReference type="GO" id="GO:0016972">
    <property type="term" value="F:thiol oxidase activity"/>
    <property type="evidence" value="ECO:0007669"/>
    <property type="project" value="UniProtKB-EC"/>
</dbReference>
<keyword evidence="2 6" id="KW-0285">Flavoprotein</keyword>
<dbReference type="EMBL" id="LGRX02002280">
    <property type="protein sequence ID" value="KAK3284458.1"/>
    <property type="molecule type" value="Genomic_DNA"/>
</dbReference>
<reference evidence="8 9" key="1">
    <citation type="journal article" date="2015" name="Genome Biol. Evol.">
        <title>Comparative Genomics of a Bacterivorous Green Alga Reveals Evolutionary Causalities and Consequences of Phago-Mixotrophic Mode of Nutrition.</title>
        <authorList>
            <person name="Burns J.A."/>
            <person name="Paasch A."/>
            <person name="Narechania A."/>
            <person name="Kim E."/>
        </authorList>
    </citation>
    <scope>NUCLEOTIDE SEQUENCE [LARGE SCALE GENOMIC DNA]</scope>
    <source>
        <strain evidence="8 9">PLY_AMNH</strain>
    </source>
</reference>
<gene>
    <name evidence="8" type="ORF">CYMTET_7902</name>
</gene>
<keyword evidence="3 6" id="KW-0274">FAD</keyword>
<comment type="catalytic activity">
    <reaction evidence="6">
        <text>2 R'C(R)SH + O2 = R'C(R)S-S(R)CR' + H2O2</text>
        <dbReference type="Rhea" id="RHEA:17357"/>
        <dbReference type="ChEBI" id="CHEBI:15379"/>
        <dbReference type="ChEBI" id="CHEBI:16240"/>
        <dbReference type="ChEBI" id="CHEBI:16520"/>
        <dbReference type="ChEBI" id="CHEBI:17412"/>
        <dbReference type="EC" id="1.8.3.2"/>
    </reaction>
</comment>
<dbReference type="Gene3D" id="1.20.120.310">
    <property type="entry name" value="ERV/ALR sulfhydryl oxidase domain"/>
    <property type="match status" value="1"/>
</dbReference>
<keyword evidence="9" id="KW-1185">Reference proteome</keyword>
<dbReference type="Pfam" id="PF04777">
    <property type="entry name" value="Evr1_Alr"/>
    <property type="match status" value="1"/>
</dbReference>
<evidence type="ECO:0000256" key="1">
    <source>
        <dbReference type="ARBA" id="ARBA00001974"/>
    </source>
</evidence>
<protein>
    <recommendedName>
        <fullName evidence="6">Sulfhydryl oxidase</fullName>
        <ecNumber evidence="6">1.8.3.2</ecNumber>
    </recommendedName>
</protein>
<sequence length="180" mass="20659">MSIDEDAASRGISARCPTDSWKRGISADEWGPDGWCLLHFVAMAMPPALDATSRFRFVSYVRTLAFVLPCYACRRHCHAYFESLEQCALRTRWDCVTLIGDFHNAVNVRLGKPVVHPDIRSRTISVECAISSYRRFRESVRRACPVFTTDEELECFRGHFRMLRELLTESDRPGSSNFSR</sequence>
<dbReference type="SUPFAM" id="SSF69000">
    <property type="entry name" value="FAD-dependent thiol oxidase"/>
    <property type="match status" value="1"/>
</dbReference>
<dbReference type="InterPro" id="IPR017905">
    <property type="entry name" value="ERV/ALR_sulphydryl_oxidase"/>
</dbReference>
<accession>A0AAE0GUJ8</accession>
<dbReference type="AlphaFoldDB" id="A0AAE0GUJ8"/>
<evidence type="ECO:0000256" key="2">
    <source>
        <dbReference type="ARBA" id="ARBA00022630"/>
    </source>
</evidence>
<keyword evidence="5" id="KW-1015">Disulfide bond</keyword>
<dbReference type="Proteomes" id="UP001190700">
    <property type="component" value="Unassembled WGS sequence"/>
</dbReference>
<dbReference type="InterPro" id="IPR036774">
    <property type="entry name" value="ERV/ALR_sulphydryl_oxid_sf"/>
</dbReference>
<comment type="cofactor">
    <cofactor evidence="1 6">
        <name>FAD</name>
        <dbReference type="ChEBI" id="CHEBI:57692"/>
    </cofactor>
</comment>
<comment type="caution">
    <text evidence="8">The sequence shown here is derived from an EMBL/GenBank/DDBJ whole genome shotgun (WGS) entry which is preliminary data.</text>
</comment>